<gene>
    <name evidence="2" type="ORF">EJ06DRAFT_556906</name>
</gene>
<keyword evidence="3" id="KW-1185">Reference proteome</keyword>
<sequence>MICANHFCCRASSTAPMPHPTRAPARVAPGYIVTVLSLWPAYLMNGAFFWLRTKHLDLSAPSRYPTPEM</sequence>
<dbReference type="AlphaFoldDB" id="A0A6G1HVN3"/>
<accession>A0A6G1HVN3</accession>
<dbReference type="Proteomes" id="UP000799640">
    <property type="component" value="Unassembled WGS sequence"/>
</dbReference>
<feature type="transmembrane region" description="Helical" evidence="1">
    <location>
        <begin position="30"/>
        <end position="51"/>
    </location>
</feature>
<name>A0A6G1HVN3_9PEZI</name>
<evidence type="ECO:0000256" key="1">
    <source>
        <dbReference type="SAM" id="Phobius"/>
    </source>
</evidence>
<proteinExistence type="predicted"/>
<keyword evidence="1" id="KW-1133">Transmembrane helix</keyword>
<organism evidence="2 3">
    <name type="scientific">Trichodelitschia bisporula</name>
    <dbReference type="NCBI Taxonomy" id="703511"/>
    <lineage>
        <taxon>Eukaryota</taxon>
        <taxon>Fungi</taxon>
        <taxon>Dikarya</taxon>
        <taxon>Ascomycota</taxon>
        <taxon>Pezizomycotina</taxon>
        <taxon>Dothideomycetes</taxon>
        <taxon>Dothideomycetes incertae sedis</taxon>
        <taxon>Phaeotrichales</taxon>
        <taxon>Phaeotrichaceae</taxon>
        <taxon>Trichodelitschia</taxon>
    </lineage>
</organism>
<evidence type="ECO:0000313" key="2">
    <source>
        <dbReference type="EMBL" id="KAF2399795.1"/>
    </source>
</evidence>
<keyword evidence="1" id="KW-0812">Transmembrane</keyword>
<protein>
    <submittedName>
        <fullName evidence="2">Uncharacterized protein</fullName>
    </submittedName>
</protein>
<evidence type="ECO:0000313" key="3">
    <source>
        <dbReference type="Proteomes" id="UP000799640"/>
    </source>
</evidence>
<keyword evidence="1" id="KW-0472">Membrane</keyword>
<dbReference type="EMBL" id="ML996696">
    <property type="protein sequence ID" value="KAF2399795.1"/>
    <property type="molecule type" value="Genomic_DNA"/>
</dbReference>
<reference evidence="2" key="1">
    <citation type="journal article" date="2020" name="Stud. Mycol.">
        <title>101 Dothideomycetes genomes: a test case for predicting lifestyles and emergence of pathogens.</title>
        <authorList>
            <person name="Haridas S."/>
            <person name="Albert R."/>
            <person name="Binder M."/>
            <person name="Bloem J."/>
            <person name="Labutti K."/>
            <person name="Salamov A."/>
            <person name="Andreopoulos B."/>
            <person name="Baker S."/>
            <person name="Barry K."/>
            <person name="Bills G."/>
            <person name="Bluhm B."/>
            <person name="Cannon C."/>
            <person name="Castanera R."/>
            <person name="Culley D."/>
            <person name="Daum C."/>
            <person name="Ezra D."/>
            <person name="Gonzalez J."/>
            <person name="Henrissat B."/>
            <person name="Kuo A."/>
            <person name="Liang C."/>
            <person name="Lipzen A."/>
            <person name="Lutzoni F."/>
            <person name="Magnuson J."/>
            <person name="Mondo S."/>
            <person name="Nolan M."/>
            <person name="Ohm R."/>
            <person name="Pangilinan J."/>
            <person name="Park H.-J."/>
            <person name="Ramirez L."/>
            <person name="Alfaro M."/>
            <person name="Sun H."/>
            <person name="Tritt A."/>
            <person name="Yoshinaga Y."/>
            <person name="Zwiers L.-H."/>
            <person name="Turgeon B."/>
            <person name="Goodwin S."/>
            <person name="Spatafora J."/>
            <person name="Crous P."/>
            <person name="Grigoriev I."/>
        </authorList>
    </citation>
    <scope>NUCLEOTIDE SEQUENCE</scope>
    <source>
        <strain evidence="2">CBS 262.69</strain>
    </source>
</reference>